<evidence type="ECO:0000313" key="4">
    <source>
        <dbReference type="Proteomes" id="UP001317705"/>
    </source>
</evidence>
<proteinExistence type="predicted"/>
<dbReference type="InterPro" id="IPR027417">
    <property type="entry name" value="P-loop_NTPase"/>
</dbReference>
<dbReference type="SUPFAM" id="SSF52540">
    <property type="entry name" value="P-loop containing nucleoside triphosphate hydrolases"/>
    <property type="match status" value="1"/>
</dbReference>
<protein>
    <recommendedName>
        <fullName evidence="2">Nephrocystin 3-like N-terminal domain-containing protein</fullName>
    </recommendedName>
</protein>
<accession>A0ABN6VTW4</accession>
<dbReference type="Gene3D" id="3.40.50.300">
    <property type="entry name" value="P-loop containing nucleotide triphosphate hydrolases"/>
    <property type="match status" value="1"/>
</dbReference>
<organism evidence="3 4">
    <name type="scientific">Geotalea uraniireducens</name>
    <dbReference type="NCBI Taxonomy" id="351604"/>
    <lineage>
        <taxon>Bacteria</taxon>
        <taxon>Pseudomonadati</taxon>
        <taxon>Thermodesulfobacteriota</taxon>
        <taxon>Desulfuromonadia</taxon>
        <taxon>Geobacterales</taxon>
        <taxon>Geobacteraceae</taxon>
        <taxon>Geotalea</taxon>
    </lineage>
</organism>
<keyword evidence="1" id="KW-0677">Repeat</keyword>
<dbReference type="Pfam" id="PF24883">
    <property type="entry name" value="NPHP3_N"/>
    <property type="match status" value="1"/>
</dbReference>
<evidence type="ECO:0000259" key="2">
    <source>
        <dbReference type="Pfam" id="PF24883"/>
    </source>
</evidence>
<keyword evidence="4" id="KW-1185">Reference proteome</keyword>
<gene>
    <name evidence="3" type="ORF">GURASL_18250</name>
</gene>
<dbReference type="Proteomes" id="UP001317705">
    <property type="component" value="Chromosome"/>
</dbReference>
<dbReference type="RefSeq" id="WP_282003614.1">
    <property type="nucleotide sequence ID" value="NZ_AP027151.1"/>
</dbReference>
<dbReference type="InterPro" id="IPR056884">
    <property type="entry name" value="NPHP3-like_N"/>
</dbReference>
<name>A0ABN6VTW4_9BACT</name>
<reference evidence="3 4" key="1">
    <citation type="submission" date="2022-12" db="EMBL/GenBank/DDBJ databases">
        <title>Polyphasic characterization of Geotalea uranireducens NIT-SL11 newly isolated from a complex of sewage sludge and microbially reduced graphene oxide.</title>
        <authorList>
            <person name="Xie L."/>
            <person name="Yoshida N."/>
            <person name="Meng L."/>
        </authorList>
    </citation>
    <scope>NUCLEOTIDE SEQUENCE [LARGE SCALE GENOMIC DNA]</scope>
    <source>
        <strain evidence="3 4">NIT-SL11</strain>
    </source>
</reference>
<sequence>MDRFIKSSAITFGGYIYQNLIGLELLCDWLDDPGKFEWVKFEADEDETPKGLDDIVARLAGNGKRILLQVKFTVDPFDEKNLITWDWLLHRKPKGKSLLQKWTSAFVGEGADNIAEAALVSNRRPDRDFYECLDSNSRVILSKVSLETKTLIIEQLGSEKIANQFFQAFEFRHSHKGYLSLQRTLLDRYVPKHTAYHGWHVLFSHAIDWALRKNFPLPDGSITLGLIRGALDRRRPEPISESFRVPDGYCPPDITFNDVFIERLTKSDQNLSILWGSPGQGKSTYLSFVCDKLDELSVPYIRHHYFLDLSDTSDRFSLTSVANSLMAQMENVHAVHIQGLRDSPEHLREWIEACGRCYAVEGKRFVVIIDGLDHVWRENDRDRRPLESLFSQLLPCTNNVAVVLGTQRVSDEQLPSQLLKFSEDNDWIELPRMSLVAIRSWLDKQFSAQRFEIPNRNYPVDHDPLTDLAESFQQISDGHPLHLTYSFEFLMREHRQLTPDIVNELPECPDGDIKKYYRTLWQKLSYGAKDALHLVAATKFIWPTFGLEDCLGISGGELNREISHLFYATEAGNVPFHGSILAFVRDVIDHEKRVTYLLPFVIEWLEKKAPEYHKWGWLWLMKARNGQQNDLVNTPTRDWIIDSLARGYPQPQTDAILSAAERFAFESKQFARAVRLRWLKIRLQNGTKYQIQNFDRLYECALTLCEDDYPLRNLSAGLHAATIDELHLLGRQYLLMHRVADTAECQEEIRKRINDRLHAGAYDKNSLKKMSEQFLELAAATGQYKPELLLKSISSFKEISNQLFIYFLRELAKRNDLSLLTVFLNHDLSDVKRVDLELSVLRLAGVCHARLHEWPEFVELQAHPFVSCWALLYAPQKTKKIDFTPNISVIDELSPINSLEETGAEFLHRLFFHTLAECLELSGVAPVISIADFNNRSWLNSAVKHIVRIASSTGAMLARGNAPGFSHCYRLLAEVKMPDGYDNYRDYNTFRKALLAITMDTFLLTSLRSGCKEIDDKEWSYLTGSKHFLFSEWLEGYIASGHKLLSDVVVHCEIERRLAKELGRVSQFNDRAQTYLELCELAVFHGMNELASRLLKKGLACVMGYGAHKDMTMSYVLNAVEAVTSQDIGYCQNALRRLCPAIANIDEFTDGDDIRHIKLEMTELLFNQMPASYTAYFEHLMKSGEWYEAEQVLSILLKYEPLDSPIIKVVTTGIWDSHTVGALRDRADKGEVAAHNIIDENAVFFGTTRENLGKERYSNSSHTDEEHGIDVTAFAPDALKALLDELRTQKKYVSDRKAVRDWFTYWVLQRHELELLRGIEPFLNEDSIPYEVAELLDDVFNMSLKLEGKKKAYKWIVAAQIYRHGWSEYYAEEDALKRFSVIKQHYSDRWQEFVIDTSKSPYQKSTEALVIPSHRLVHLLLAIGKVPEAKEVTEEMISTVIEEVSEQPLDMPYWYIGK</sequence>
<feature type="domain" description="Nephrocystin 3-like N-terminal" evidence="2">
    <location>
        <begin position="260"/>
        <end position="394"/>
    </location>
</feature>
<dbReference type="EMBL" id="AP027151">
    <property type="protein sequence ID" value="BDV42902.1"/>
    <property type="molecule type" value="Genomic_DNA"/>
</dbReference>
<evidence type="ECO:0000256" key="1">
    <source>
        <dbReference type="ARBA" id="ARBA00022737"/>
    </source>
</evidence>
<evidence type="ECO:0000313" key="3">
    <source>
        <dbReference type="EMBL" id="BDV42902.1"/>
    </source>
</evidence>